<comment type="caution">
    <text evidence="9">The sequence shown here is derived from an EMBL/GenBank/DDBJ whole genome shotgun (WGS) entry which is preliminary data.</text>
</comment>
<proteinExistence type="inferred from homology"/>
<keyword evidence="4" id="KW-0472">Membrane</keyword>
<sequence>MKKNSLKYIVAVLLLLSASSCSDYLNTVPTDKASPDTFLKDIDQAKSLLAGIYSCLYDESPSYITPYTWENMSDNSFNPNTWEFSAEFAKGTQTATSWWAEYKWTRDWQAISRSNSLLRGLASNKTLSQTDKNSIMAESRFLRALFYYDLICFYGRVPLLDENSPMENQPREEISKVLAFMHDDIDFAIGNLKHSFGGESASKGAAYMLKLRIAQYENNNQAVIDAAKEIKKLGYTLYPNFSKLFLEEGTTDTSNKEIILKINYATDLRSSYMTMLWYHWNSFQTTLPMVESFFTANGLPIKTLEADGGGSIPKDASYDPDHPFSNRDPRLHMSILCPGSEYRLDAESRYQANWIPASWANISGFRPKKGANEKLANTQNDGCDKIIMRYGEVLLAWAEAENELNGPANVYPLIDELRNRVGMITLSESLPNLTKETMRALIRNERRVELFHEGQRWFDIRRWKIAEKVMVDAIGLDVSKLKWYWNGNVTSDWKYESIIIDKRSFNKDRDYLWPIPQKEINANPMIKNDQNPNY</sequence>
<evidence type="ECO:0000259" key="8">
    <source>
        <dbReference type="Pfam" id="PF14322"/>
    </source>
</evidence>
<dbReference type="InterPro" id="IPR012944">
    <property type="entry name" value="SusD_RagB_dom"/>
</dbReference>
<dbReference type="GO" id="GO:0009279">
    <property type="term" value="C:cell outer membrane"/>
    <property type="evidence" value="ECO:0007669"/>
    <property type="project" value="UniProtKB-SubCell"/>
</dbReference>
<dbReference type="InterPro" id="IPR011990">
    <property type="entry name" value="TPR-like_helical_dom_sf"/>
</dbReference>
<evidence type="ECO:0000256" key="5">
    <source>
        <dbReference type="ARBA" id="ARBA00023237"/>
    </source>
</evidence>
<name>A0A4Y9IKR3_9BACT</name>
<evidence type="ECO:0000256" key="6">
    <source>
        <dbReference type="SAM" id="SignalP"/>
    </source>
</evidence>
<dbReference type="SUPFAM" id="SSF48452">
    <property type="entry name" value="TPR-like"/>
    <property type="match status" value="1"/>
</dbReference>
<dbReference type="RefSeq" id="WP_135106264.1">
    <property type="nucleotide sequence ID" value="NZ_JADGKW010000004.1"/>
</dbReference>
<dbReference type="Pfam" id="PF07980">
    <property type="entry name" value="SusD_RagB"/>
    <property type="match status" value="1"/>
</dbReference>
<dbReference type="InterPro" id="IPR033985">
    <property type="entry name" value="SusD-like_N"/>
</dbReference>
<dbReference type="PROSITE" id="PS51257">
    <property type="entry name" value="PROKAR_LIPOPROTEIN"/>
    <property type="match status" value="1"/>
</dbReference>
<evidence type="ECO:0000259" key="7">
    <source>
        <dbReference type="Pfam" id="PF07980"/>
    </source>
</evidence>
<dbReference type="AlphaFoldDB" id="A0A4Y9IKR3"/>
<evidence type="ECO:0000256" key="4">
    <source>
        <dbReference type="ARBA" id="ARBA00023136"/>
    </source>
</evidence>
<dbReference type="EMBL" id="SPPK01000004">
    <property type="protein sequence ID" value="TFU88866.1"/>
    <property type="molecule type" value="Genomic_DNA"/>
</dbReference>
<feature type="domain" description="RagB/SusD" evidence="7">
    <location>
        <begin position="279"/>
        <end position="534"/>
    </location>
</feature>
<feature type="domain" description="SusD-like N-terminal" evidence="8">
    <location>
        <begin position="32"/>
        <end position="207"/>
    </location>
</feature>
<evidence type="ECO:0000256" key="3">
    <source>
        <dbReference type="ARBA" id="ARBA00022729"/>
    </source>
</evidence>
<keyword evidence="5" id="KW-0998">Cell outer membrane</keyword>
<accession>A0A4Y9IKR3</accession>
<dbReference type="Gene3D" id="1.25.40.390">
    <property type="match status" value="1"/>
</dbReference>
<dbReference type="Pfam" id="PF14322">
    <property type="entry name" value="SusD-like_3"/>
    <property type="match status" value="1"/>
</dbReference>
<feature type="signal peptide" evidence="6">
    <location>
        <begin position="1"/>
        <end position="23"/>
    </location>
</feature>
<comment type="subcellular location">
    <subcellularLocation>
        <location evidence="1">Cell outer membrane</location>
    </subcellularLocation>
</comment>
<evidence type="ECO:0000313" key="10">
    <source>
        <dbReference type="Proteomes" id="UP000298285"/>
    </source>
</evidence>
<reference evidence="9 10" key="1">
    <citation type="submission" date="2019-03" db="EMBL/GenBank/DDBJ databases">
        <title>Diversity of the mouse oral microbiome.</title>
        <authorList>
            <person name="Joseph S."/>
            <person name="Aduse-Opoku J."/>
            <person name="Curtis M."/>
            <person name="Wade W."/>
            <person name="Hashim A."/>
        </authorList>
    </citation>
    <scope>NUCLEOTIDE SEQUENCE [LARGE SCALE GENOMIC DNA]</scope>
    <source>
        <strain evidence="9 10">P11</strain>
    </source>
</reference>
<dbReference type="OrthoDB" id="5694214at2"/>
<evidence type="ECO:0000256" key="2">
    <source>
        <dbReference type="ARBA" id="ARBA00006275"/>
    </source>
</evidence>
<keyword evidence="3 6" id="KW-0732">Signal</keyword>
<evidence type="ECO:0000256" key="1">
    <source>
        <dbReference type="ARBA" id="ARBA00004442"/>
    </source>
</evidence>
<gene>
    <name evidence="9" type="ORF">E4T88_13445</name>
</gene>
<organism evidence="9 10">
    <name type="scientific">Dysgonomonas mossii</name>
    <dbReference type="NCBI Taxonomy" id="163665"/>
    <lineage>
        <taxon>Bacteria</taxon>
        <taxon>Pseudomonadati</taxon>
        <taxon>Bacteroidota</taxon>
        <taxon>Bacteroidia</taxon>
        <taxon>Bacteroidales</taxon>
        <taxon>Dysgonomonadaceae</taxon>
        <taxon>Dysgonomonas</taxon>
    </lineage>
</organism>
<comment type="similarity">
    <text evidence="2">Belongs to the SusD family.</text>
</comment>
<dbReference type="Proteomes" id="UP000298285">
    <property type="component" value="Unassembled WGS sequence"/>
</dbReference>
<evidence type="ECO:0000313" key="9">
    <source>
        <dbReference type="EMBL" id="TFU88866.1"/>
    </source>
</evidence>
<feature type="chain" id="PRO_5021505825" evidence="6">
    <location>
        <begin position="24"/>
        <end position="534"/>
    </location>
</feature>
<protein>
    <submittedName>
        <fullName evidence="9">RagB/SusD family nutrient uptake outer membrane protein</fullName>
    </submittedName>
</protein>